<dbReference type="STRING" id="1765967.BW247_01585"/>
<gene>
    <name evidence="1" type="ORF">BW247_01585</name>
</gene>
<reference evidence="1 2" key="1">
    <citation type="submission" date="2017-01" db="EMBL/GenBank/DDBJ databases">
        <title>Draft sequence of Acidihalobacter ferrooxidans strain DSM 14175 (strain V8).</title>
        <authorList>
            <person name="Khaleque H.N."/>
            <person name="Ramsay J.P."/>
            <person name="Murphy R.J.T."/>
            <person name="Kaksonen A.H."/>
            <person name="Boxall N.J."/>
            <person name="Watkin E.L.J."/>
        </authorList>
    </citation>
    <scope>NUCLEOTIDE SEQUENCE [LARGE SCALE GENOMIC DNA]</scope>
    <source>
        <strain evidence="1 2">V8</strain>
    </source>
</reference>
<sequence length="262" mass="27884">MSSRADSPETADTVVDWREVIGCQAPTTAQAPRVRQPLRPAHALLLALLVEGAVIGAVAGWLDYHPPQHGGATARQPAITAQLLLHAMPTGAPHTVHDKGGRNPRVGLAGGHRAVVAKPVTASRQSGGSVMKSSVSGQYASTQVKTSQPGRRQTVAAVLPKTGNCARHTCVQADALHRYERRLHDLLQTRLRTAAGAAPARVTLRFYAAPQGGVPTQVSLLDVQAGASTARSLLQRVQRTRLPPFPRDLGRRALALEVTLRR</sequence>
<organism evidence="1 2">
    <name type="scientific">Acidihalobacter ferrooxydans</name>
    <dbReference type="NCBI Taxonomy" id="1765967"/>
    <lineage>
        <taxon>Bacteria</taxon>
        <taxon>Pseudomonadati</taxon>
        <taxon>Pseudomonadota</taxon>
        <taxon>Gammaproteobacteria</taxon>
        <taxon>Chromatiales</taxon>
        <taxon>Ectothiorhodospiraceae</taxon>
        <taxon>Acidihalobacter</taxon>
    </lineage>
</organism>
<dbReference type="AlphaFoldDB" id="A0A1P8UDT4"/>
<accession>A0A1P8UDT4</accession>
<protein>
    <submittedName>
        <fullName evidence="1">Uncharacterized protein</fullName>
    </submittedName>
</protein>
<dbReference type="RefSeq" id="WP_076835296.1">
    <property type="nucleotide sequence ID" value="NZ_CP019434.1"/>
</dbReference>
<dbReference type="EMBL" id="CP019434">
    <property type="protein sequence ID" value="APZ41949.1"/>
    <property type="molecule type" value="Genomic_DNA"/>
</dbReference>
<keyword evidence="2" id="KW-1185">Reference proteome</keyword>
<dbReference type="KEGG" id="afy:BW247_01585"/>
<dbReference type="Proteomes" id="UP000243807">
    <property type="component" value="Chromosome"/>
</dbReference>
<proteinExistence type="predicted"/>
<evidence type="ECO:0000313" key="1">
    <source>
        <dbReference type="EMBL" id="APZ41949.1"/>
    </source>
</evidence>
<name>A0A1P8UDT4_9GAMM</name>
<evidence type="ECO:0000313" key="2">
    <source>
        <dbReference type="Proteomes" id="UP000243807"/>
    </source>
</evidence>